<evidence type="ECO:0000256" key="5">
    <source>
        <dbReference type="SAM" id="SignalP"/>
    </source>
</evidence>
<evidence type="ECO:0000256" key="1">
    <source>
        <dbReference type="ARBA" id="ARBA00007074"/>
    </source>
</evidence>
<keyword evidence="5" id="KW-0732">Signal</keyword>
<keyword evidence="4" id="KW-0788">Thiol protease</keyword>
<keyword evidence="3" id="KW-0378">Hydrolase</keyword>
<protein>
    <recommendedName>
        <fullName evidence="6">NlpC/P60 domain-containing protein</fullName>
    </recommendedName>
</protein>
<comment type="caution">
    <text evidence="7">The sequence shown here is derived from an EMBL/GenBank/DDBJ whole genome shotgun (WGS) entry which is preliminary data.</text>
</comment>
<organism evidence="7 8">
    <name type="scientific">Persicitalea jodogahamensis</name>
    <dbReference type="NCBI Taxonomy" id="402147"/>
    <lineage>
        <taxon>Bacteria</taxon>
        <taxon>Pseudomonadati</taxon>
        <taxon>Bacteroidota</taxon>
        <taxon>Cytophagia</taxon>
        <taxon>Cytophagales</taxon>
        <taxon>Spirosomataceae</taxon>
        <taxon>Persicitalea</taxon>
    </lineage>
</organism>
<dbReference type="GO" id="GO:0006508">
    <property type="term" value="P:proteolysis"/>
    <property type="evidence" value="ECO:0007669"/>
    <property type="project" value="UniProtKB-KW"/>
</dbReference>
<feature type="chain" id="PRO_5035192970" description="NlpC/P60 domain-containing protein" evidence="5">
    <location>
        <begin position="30"/>
        <end position="178"/>
    </location>
</feature>
<evidence type="ECO:0000256" key="2">
    <source>
        <dbReference type="ARBA" id="ARBA00022670"/>
    </source>
</evidence>
<sequence length="178" mass="19503">MLPQKPFNTLIMKFTAFLLLLHIFSGCHQQSADSDAQPPAETSETQEPTLSQKIVKYAKTLRGVPYKYAASDPKVGFDCSGFVNHVYGSFGVEVPRSSVNFKDAGPTIPVTEAMPGDIVLFTGTSPDSQQIGHLGIVTKNDQDGIKFIHSTSGKKYSVVITPLSGHYERRFVKVIRVL</sequence>
<dbReference type="EMBL" id="BMXF01000003">
    <property type="protein sequence ID" value="GHB77004.1"/>
    <property type="molecule type" value="Genomic_DNA"/>
</dbReference>
<dbReference type="PROSITE" id="PS51935">
    <property type="entry name" value="NLPC_P60"/>
    <property type="match status" value="1"/>
</dbReference>
<proteinExistence type="inferred from homology"/>
<evidence type="ECO:0000313" key="8">
    <source>
        <dbReference type="Proteomes" id="UP000598271"/>
    </source>
</evidence>
<dbReference type="InterPro" id="IPR000064">
    <property type="entry name" value="NLP_P60_dom"/>
</dbReference>
<dbReference type="AlphaFoldDB" id="A0A8J3GBF1"/>
<accession>A0A8J3GBF1</accession>
<dbReference type="GO" id="GO:0008234">
    <property type="term" value="F:cysteine-type peptidase activity"/>
    <property type="evidence" value="ECO:0007669"/>
    <property type="project" value="UniProtKB-KW"/>
</dbReference>
<dbReference type="Proteomes" id="UP000598271">
    <property type="component" value="Unassembled WGS sequence"/>
</dbReference>
<evidence type="ECO:0000259" key="6">
    <source>
        <dbReference type="PROSITE" id="PS51935"/>
    </source>
</evidence>
<dbReference type="Pfam" id="PF00877">
    <property type="entry name" value="NLPC_P60"/>
    <property type="match status" value="1"/>
</dbReference>
<dbReference type="InterPro" id="IPR038765">
    <property type="entry name" value="Papain-like_cys_pep_sf"/>
</dbReference>
<reference evidence="7 8" key="1">
    <citation type="journal article" date="2014" name="Int. J. Syst. Evol. Microbiol.">
        <title>Complete genome sequence of Corynebacterium casei LMG S-19264T (=DSM 44701T), isolated from a smear-ripened cheese.</title>
        <authorList>
            <consortium name="US DOE Joint Genome Institute (JGI-PGF)"/>
            <person name="Walter F."/>
            <person name="Albersmeier A."/>
            <person name="Kalinowski J."/>
            <person name="Ruckert C."/>
        </authorList>
    </citation>
    <scope>NUCLEOTIDE SEQUENCE [LARGE SCALE GENOMIC DNA]</scope>
    <source>
        <strain evidence="7 8">KCTC 12866</strain>
    </source>
</reference>
<feature type="domain" description="NlpC/P60" evidence="6">
    <location>
        <begin position="48"/>
        <end position="178"/>
    </location>
</feature>
<dbReference type="PANTHER" id="PTHR47053">
    <property type="entry name" value="MUREIN DD-ENDOPEPTIDASE MEPH-RELATED"/>
    <property type="match status" value="1"/>
</dbReference>
<keyword evidence="8" id="KW-1185">Reference proteome</keyword>
<dbReference type="SUPFAM" id="SSF54001">
    <property type="entry name" value="Cysteine proteinases"/>
    <property type="match status" value="1"/>
</dbReference>
<dbReference type="PROSITE" id="PS51257">
    <property type="entry name" value="PROKAR_LIPOPROTEIN"/>
    <property type="match status" value="1"/>
</dbReference>
<dbReference type="PANTHER" id="PTHR47053:SF1">
    <property type="entry name" value="MUREIN DD-ENDOPEPTIDASE MEPH-RELATED"/>
    <property type="match status" value="1"/>
</dbReference>
<feature type="signal peptide" evidence="5">
    <location>
        <begin position="1"/>
        <end position="29"/>
    </location>
</feature>
<evidence type="ECO:0000256" key="4">
    <source>
        <dbReference type="ARBA" id="ARBA00022807"/>
    </source>
</evidence>
<dbReference type="Gene3D" id="3.90.1720.10">
    <property type="entry name" value="endopeptidase domain like (from Nostoc punctiforme)"/>
    <property type="match status" value="1"/>
</dbReference>
<evidence type="ECO:0000256" key="3">
    <source>
        <dbReference type="ARBA" id="ARBA00022801"/>
    </source>
</evidence>
<dbReference type="InterPro" id="IPR051202">
    <property type="entry name" value="Peptidase_C40"/>
</dbReference>
<name>A0A8J3GBF1_9BACT</name>
<evidence type="ECO:0000313" key="7">
    <source>
        <dbReference type="EMBL" id="GHB77004.1"/>
    </source>
</evidence>
<gene>
    <name evidence="7" type="ORF">GCM10007390_33760</name>
</gene>
<keyword evidence="2" id="KW-0645">Protease</keyword>
<comment type="similarity">
    <text evidence="1">Belongs to the peptidase C40 family.</text>
</comment>